<protein>
    <submittedName>
        <fullName evidence="2">Helix-turn-helix transcriptional regulator</fullName>
    </submittedName>
</protein>
<dbReference type="CDD" id="cd00093">
    <property type="entry name" value="HTH_XRE"/>
    <property type="match status" value="1"/>
</dbReference>
<dbReference type="InterPro" id="IPR010982">
    <property type="entry name" value="Lambda_DNA-bd_dom_sf"/>
</dbReference>
<comment type="caution">
    <text evidence="2">The sequence shown here is derived from an EMBL/GenBank/DDBJ whole genome shotgun (WGS) entry which is preliminary data.</text>
</comment>
<accession>A0ABR6EFX1</accession>
<sequence>MRHELDINLAELRRSHGVTQVDQARRMGVTQSRVSAIETAAPGSLRLSTLGSYLDALGVRAELLVRPADVERQHA</sequence>
<dbReference type="SUPFAM" id="SSF47413">
    <property type="entry name" value="lambda repressor-like DNA-binding domains"/>
    <property type="match status" value="1"/>
</dbReference>
<evidence type="ECO:0000313" key="2">
    <source>
        <dbReference type="EMBL" id="MBB1243855.1"/>
    </source>
</evidence>
<organism evidence="2 3">
    <name type="scientific">Streptomyces durbertensis</name>
    <dbReference type="NCBI Taxonomy" id="2448886"/>
    <lineage>
        <taxon>Bacteria</taxon>
        <taxon>Bacillati</taxon>
        <taxon>Actinomycetota</taxon>
        <taxon>Actinomycetes</taxon>
        <taxon>Kitasatosporales</taxon>
        <taxon>Streptomycetaceae</taxon>
        <taxon>Streptomyces</taxon>
    </lineage>
</organism>
<reference evidence="3" key="1">
    <citation type="journal article" date="2020" name="Syst. Appl. Microbiol.">
        <title>Streptomyces alkaliterrae sp. nov., isolated from an alkaline soil, and emended descriptions of Streptomyces alkaliphilus, Streptomyces calidiresistens and Streptomyces durbertensis.</title>
        <authorList>
            <person name="Swiecimska M."/>
            <person name="Golinska P."/>
            <person name="Nouioui I."/>
            <person name="Wypij M."/>
            <person name="Rai M."/>
            <person name="Sangal V."/>
            <person name="Goodfellow M."/>
        </authorList>
    </citation>
    <scope>NUCLEOTIDE SEQUENCE [LARGE SCALE GENOMIC DNA]</scope>
    <source>
        <strain evidence="3">DSM 104538</strain>
    </source>
</reference>
<keyword evidence="3" id="KW-1185">Reference proteome</keyword>
<dbReference type="RefSeq" id="WP_182855220.1">
    <property type="nucleotide sequence ID" value="NZ_WMLF01000104.1"/>
</dbReference>
<dbReference type="Proteomes" id="UP000766698">
    <property type="component" value="Unassembled WGS sequence"/>
</dbReference>
<dbReference type="Gene3D" id="1.10.260.40">
    <property type="entry name" value="lambda repressor-like DNA-binding domains"/>
    <property type="match status" value="1"/>
</dbReference>
<dbReference type="PROSITE" id="PS50943">
    <property type="entry name" value="HTH_CROC1"/>
    <property type="match status" value="1"/>
</dbReference>
<feature type="domain" description="HTH cro/C1-type" evidence="1">
    <location>
        <begin position="9"/>
        <end position="64"/>
    </location>
</feature>
<name>A0ABR6EFX1_9ACTN</name>
<evidence type="ECO:0000313" key="3">
    <source>
        <dbReference type="Proteomes" id="UP000766698"/>
    </source>
</evidence>
<dbReference type="InterPro" id="IPR001387">
    <property type="entry name" value="Cro/C1-type_HTH"/>
</dbReference>
<proteinExistence type="predicted"/>
<evidence type="ECO:0000259" key="1">
    <source>
        <dbReference type="PROSITE" id="PS50943"/>
    </source>
</evidence>
<dbReference type="SMART" id="SM00530">
    <property type="entry name" value="HTH_XRE"/>
    <property type="match status" value="1"/>
</dbReference>
<gene>
    <name evidence="2" type="ORF">GL263_09835</name>
</gene>
<dbReference type="EMBL" id="WMLF01000104">
    <property type="protein sequence ID" value="MBB1243855.1"/>
    <property type="molecule type" value="Genomic_DNA"/>
</dbReference>
<dbReference type="Pfam" id="PF01381">
    <property type="entry name" value="HTH_3"/>
    <property type="match status" value="1"/>
</dbReference>